<gene>
    <name evidence="1" type="ORF">OUY22_27035</name>
</gene>
<keyword evidence="2" id="KW-1185">Reference proteome</keyword>
<comment type="caution">
    <text evidence="1">The sequence shown here is derived from an EMBL/GenBank/DDBJ whole genome shotgun (WGS) entry which is preliminary data.</text>
</comment>
<name>A0ABT4SIM7_9ACTN</name>
<evidence type="ECO:0000313" key="2">
    <source>
        <dbReference type="Proteomes" id="UP001144036"/>
    </source>
</evidence>
<evidence type="ECO:0000313" key="1">
    <source>
        <dbReference type="EMBL" id="MDA0637074.1"/>
    </source>
</evidence>
<dbReference type="Proteomes" id="UP001144036">
    <property type="component" value="Unassembled WGS sequence"/>
</dbReference>
<reference evidence="1" key="1">
    <citation type="submission" date="2022-11" db="EMBL/GenBank/DDBJ databases">
        <title>Nonomuraea corallina sp. nov., a new species of the genus Nonomuraea isolated from sea side sediment in Thai sea.</title>
        <authorList>
            <person name="Ngamcharungchit C."/>
            <person name="Matsumoto A."/>
            <person name="Suriyachadkun C."/>
            <person name="Panbangred W."/>
            <person name="Inahashi Y."/>
            <person name="Intra B."/>
        </authorList>
    </citation>
    <scope>NUCLEOTIDE SEQUENCE</scope>
    <source>
        <strain evidence="1">MCN248</strain>
    </source>
</reference>
<dbReference type="RefSeq" id="WP_270157983.1">
    <property type="nucleotide sequence ID" value="NZ_JAPNNL010000136.1"/>
</dbReference>
<sequence length="75" mass="8424">MSDDTANRMIYGIGEECSIPTRDASGMWRAIHEPSGRVIESYAWERLVFKALRAKIAHRRAQCGKSTAVDLQRAS</sequence>
<protein>
    <submittedName>
        <fullName evidence="1">Uncharacterized protein</fullName>
    </submittedName>
</protein>
<dbReference type="EMBL" id="JAPNNL010000136">
    <property type="protein sequence ID" value="MDA0637074.1"/>
    <property type="molecule type" value="Genomic_DNA"/>
</dbReference>
<proteinExistence type="predicted"/>
<accession>A0ABT4SIM7</accession>
<organism evidence="1 2">
    <name type="scientific">Nonomuraea corallina</name>
    <dbReference type="NCBI Taxonomy" id="2989783"/>
    <lineage>
        <taxon>Bacteria</taxon>
        <taxon>Bacillati</taxon>
        <taxon>Actinomycetota</taxon>
        <taxon>Actinomycetes</taxon>
        <taxon>Streptosporangiales</taxon>
        <taxon>Streptosporangiaceae</taxon>
        <taxon>Nonomuraea</taxon>
    </lineage>
</organism>